<dbReference type="InterPro" id="IPR019428">
    <property type="entry name" value="7TM_GPCR_serpentine_rcpt_Str"/>
</dbReference>
<keyword evidence="2" id="KW-1185">Reference proteome</keyword>
<gene>
    <name evidence="1" type="primary">WBGene00283964</name>
</gene>
<sequence>MAGVILNISLLILLCRKDIGRAARLYRISCMITALLGLYTSFLLLLLQDVVILVDDCLAVVLYGSLLFYLPNRVIDHLAVAFFTQVHTMWQTISAPSVVQWMTLAHPNSSSARKLLYAYSIPALFYINTWYYMYYIIPDRSLKTKLVSSIYKLHGTNLKDFHIYGFRMIDDKPGDLRDIMLYEAVPSYLASYGLFILSALQIRIRLRRFGNVSSSRTTMMQRRFFRIQIAQVLLPLIMLSPPFCIALIAALNGVNFANLSFILVYTLWLSPSATVCVL</sequence>
<protein>
    <submittedName>
        <fullName evidence="1">G protein-coupled receptor</fullName>
    </submittedName>
</protein>
<reference evidence="1" key="2">
    <citation type="submission" date="2022-06" db="UniProtKB">
        <authorList>
            <consortium name="EnsemblMetazoa"/>
        </authorList>
    </citation>
    <scope>IDENTIFICATION</scope>
    <source>
        <strain evidence="1">PS312</strain>
    </source>
</reference>
<accession>A0A8R1Z4T4</accession>
<dbReference type="Proteomes" id="UP000005239">
    <property type="component" value="Unassembled WGS sequence"/>
</dbReference>
<dbReference type="Pfam" id="PF10326">
    <property type="entry name" value="7TM_GPCR_Str"/>
    <property type="match status" value="1"/>
</dbReference>
<reference evidence="2" key="1">
    <citation type="journal article" date="2008" name="Nat. Genet.">
        <title>The Pristionchus pacificus genome provides a unique perspective on nematode lifestyle and parasitism.</title>
        <authorList>
            <person name="Dieterich C."/>
            <person name="Clifton S.W."/>
            <person name="Schuster L.N."/>
            <person name="Chinwalla A."/>
            <person name="Delehaunty K."/>
            <person name="Dinkelacker I."/>
            <person name="Fulton L."/>
            <person name="Fulton R."/>
            <person name="Godfrey J."/>
            <person name="Minx P."/>
            <person name="Mitreva M."/>
            <person name="Roeseler W."/>
            <person name="Tian H."/>
            <person name="Witte H."/>
            <person name="Yang S.P."/>
            <person name="Wilson R.K."/>
            <person name="Sommer R.J."/>
        </authorList>
    </citation>
    <scope>NUCLEOTIDE SEQUENCE [LARGE SCALE GENOMIC DNA]</scope>
    <source>
        <strain evidence="2">PS312</strain>
    </source>
</reference>
<name>A0A2A6C435_PRIPA</name>
<accession>A0A2A6C435</accession>
<dbReference type="EnsemblMetazoa" id="PPA45595.1">
    <property type="protein sequence ID" value="PPA45595.1"/>
    <property type="gene ID" value="WBGene00283964"/>
</dbReference>
<evidence type="ECO:0000313" key="1">
    <source>
        <dbReference type="EnsemblMetazoa" id="PPA45595.1"/>
    </source>
</evidence>
<dbReference type="AlphaFoldDB" id="A0A2A6C435"/>
<dbReference type="PANTHER" id="PTHR22943:SF248">
    <property type="entry name" value="SEVEN TM RECEPTOR"/>
    <property type="match status" value="1"/>
</dbReference>
<evidence type="ECO:0000313" key="2">
    <source>
        <dbReference type="Proteomes" id="UP000005239"/>
    </source>
</evidence>
<organism evidence="1 2">
    <name type="scientific">Pristionchus pacificus</name>
    <name type="common">Parasitic nematode worm</name>
    <dbReference type="NCBI Taxonomy" id="54126"/>
    <lineage>
        <taxon>Eukaryota</taxon>
        <taxon>Metazoa</taxon>
        <taxon>Ecdysozoa</taxon>
        <taxon>Nematoda</taxon>
        <taxon>Chromadorea</taxon>
        <taxon>Rhabditida</taxon>
        <taxon>Rhabditina</taxon>
        <taxon>Diplogasteromorpha</taxon>
        <taxon>Diplogasteroidea</taxon>
        <taxon>Neodiplogasteridae</taxon>
        <taxon>Pristionchus</taxon>
    </lineage>
</organism>
<proteinExistence type="predicted"/>
<dbReference type="PANTHER" id="PTHR22943">
    <property type="entry name" value="7-TRANSMEMBRANE DOMAIN RECEPTOR C.ELEGANS"/>
    <property type="match status" value="1"/>
</dbReference>